<dbReference type="STRING" id="1797.RMCT_1600"/>
<proteinExistence type="predicted"/>
<evidence type="ECO:0000313" key="1">
    <source>
        <dbReference type="EMBL" id="GAT14630.1"/>
    </source>
</evidence>
<gene>
    <name evidence="1" type="ORF">RMCT_1600</name>
</gene>
<dbReference type="InterPro" id="IPR053249">
    <property type="entry name" value="LFS"/>
</dbReference>
<comment type="caution">
    <text evidence="1">The sequence shown here is derived from an EMBL/GenBank/DDBJ whole genome shotgun (WGS) entry which is preliminary data.</text>
</comment>
<accession>A0A100XDK9</accession>
<organism evidence="1 2">
    <name type="scientific">Mycolicibacterium thermoresistibile</name>
    <name type="common">Mycobacterium thermoresistibile</name>
    <dbReference type="NCBI Taxonomy" id="1797"/>
    <lineage>
        <taxon>Bacteria</taxon>
        <taxon>Bacillati</taxon>
        <taxon>Actinomycetota</taxon>
        <taxon>Actinomycetes</taxon>
        <taxon>Mycobacteriales</taxon>
        <taxon>Mycobacteriaceae</taxon>
        <taxon>Mycolicibacterium</taxon>
    </lineage>
</organism>
<protein>
    <recommendedName>
        <fullName evidence="3">Polyketide cyclase / dehydrase and lipid transport</fullName>
    </recommendedName>
</protein>
<dbReference type="Gene3D" id="3.30.530.20">
    <property type="match status" value="1"/>
</dbReference>
<name>A0A100XDK9_MYCTH</name>
<reference evidence="2" key="2">
    <citation type="submission" date="2016-02" db="EMBL/GenBank/DDBJ databases">
        <title>Draft genome sequence of five rapidly growing Mycobacterium species.</title>
        <authorList>
            <person name="Katahira K."/>
            <person name="Gotou Y."/>
            <person name="Iida K."/>
            <person name="Ogura Y."/>
            <person name="Hayashi T."/>
        </authorList>
    </citation>
    <scope>NUCLEOTIDE SEQUENCE [LARGE SCALE GENOMIC DNA]</scope>
    <source>
        <strain evidence="2">JCM6362</strain>
    </source>
</reference>
<dbReference type="PANTHER" id="PTHR33789">
    <property type="entry name" value="LACHRYMATORY-FACTOR SYNTHASE"/>
    <property type="match status" value="1"/>
</dbReference>
<dbReference type="OrthoDB" id="6024794at2"/>
<dbReference type="PANTHER" id="PTHR33789:SF11">
    <property type="entry name" value="OS05G0202300 PROTEIN"/>
    <property type="match status" value="1"/>
</dbReference>
<evidence type="ECO:0000313" key="2">
    <source>
        <dbReference type="Proteomes" id="UP000069654"/>
    </source>
</evidence>
<sequence length="140" mass="15113">MPTLTVSKDLTASAEAVWTLLADFADVRWIPVISDVEVEGEGPGMSRKIRGSAEADPTVETLLWIRPEQRQISYRIDGSPLPVNRFEAVVSVTESGVGGCRVAWTVDYEPSADDASARESIEAVYGMMADWLAAAVNPAT</sequence>
<dbReference type="Pfam" id="PF10604">
    <property type="entry name" value="Polyketide_cyc2"/>
    <property type="match status" value="1"/>
</dbReference>
<dbReference type="EMBL" id="BCTB01000009">
    <property type="protein sequence ID" value="GAT14630.1"/>
    <property type="molecule type" value="Genomic_DNA"/>
</dbReference>
<reference evidence="1 2" key="1">
    <citation type="journal article" date="2016" name="Genome Announc.">
        <title>Draft Genome Sequences of Five Rapidly Growing Mycobacterium Species, M. thermoresistibile, M. fortuitum subsp. acetamidolyticum, M. canariasense, M. brisbanense, and M. novocastrense.</title>
        <authorList>
            <person name="Katahira K."/>
            <person name="Ogura Y."/>
            <person name="Gotoh Y."/>
            <person name="Hayashi T."/>
        </authorList>
    </citation>
    <scope>NUCLEOTIDE SEQUENCE [LARGE SCALE GENOMIC DNA]</scope>
    <source>
        <strain evidence="1 2">JCM6362</strain>
    </source>
</reference>
<dbReference type="InterPro" id="IPR023393">
    <property type="entry name" value="START-like_dom_sf"/>
</dbReference>
<dbReference type="InterPro" id="IPR019587">
    <property type="entry name" value="Polyketide_cyclase/dehydratase"/>
</dbReference>
<dbReference type="CDD" id="cd07821">
    <property type="entry name" value="PYR_PYL_RCAR_like"/>
    <property type="match status" value="1"/>
</dbReference>
<dbReference type="RefSeq" id="WP_081475486.1">
    <property type="nucleotide sequence ID" value="NZ_BCTB01000009.1"/>
</dbReference>
<evidence type="ECO:0008006" key="3">
    <source>
        <dbReference type="Google" id="ProtNLM"/>
    </source>
</evidence>
<dbReference type="AlphaFoldDB" id="A0A100XDK9"/>
<dbReference type="Proteomes" id="UP000069654">
    <property type="component" value="Unassembled WGS sequence"/>
</dbReference>
<dbReference type="SUPFAM" id="SSF55961">
    <property type="entry name" value="Bet v1-like"/>
    <property type="match status" value="1"/>
</dbReference>